<dbReference type="Gene3D" id="3.30.420.40">
    <property type="match status" value="2"/>
</dbReference>
<gene>
    <name evidence="7" type="ORF">GF068_00655</name>
</gene>
<dbReference type="InterPro" id="IPR050406">
    <property type="entry name" value="FGGY_Carb_Kinase"/>
</dbReference>
<dbReference type="InterPro" id="IPR018484">
    <property type="entry name" value="FGGY_N"/>
</dbReference>
<dbReference type="PIRSF" id="PIRSF000538">
    <property type="entry name" value="GlpK"/>
    <property type="match status" value="1"/>
</dbReference>
<comment type="similarity">
    <text evidence="1 4">Belongs to the FGGY kinase family.</text>
</comment>
<dbReference type="Pfam" id="PF00370">
    <property type="entry name" value="FGGY_N"/>
    <property type="match status" value="1"/>
</dbReference>
<evidence type="ECO:0000313" key="7">
    <source>
        <dbReference type="EMBL" id="MRG90439.1"/>
    </source>
</evidence>
<dbReference type="GO" id="GO:0016773">
    <property type="term" value="F:phosphotransferase activity, alcohol group as acceptor"/>
    <property type="evidence" value="ECO:0007669"/>
    <property type="project" value="InterPro"/>
</dbReference>
<evidence type="ECO:0000256" key="4">
    <source>
        <dbReference type="RuleBase" id="RU003733"/>
    </source>
</evidence>
<dbReference type="SUPFAM" id="SSF53067">
    <property type="entry name" value="Actin-like ATPase domain"/>
    <property type="match status" value="2"/>
</dbReference>
<keyword evidence="3 4" id="KW-0418">Kinase</keyword>
<comment type="caution">
    <text evidence="7">The sequence shown here is derived from an EMBL/GenBank/DDBJ whole genome shotgun (WGS) entry which is preliminary data.</text>
</comment>
<dbReference type="EMBL" id="WJIE01000001">
    <property type="protein sequence ID" value="MRG90439.1"/>
    <property type="molecule type" value="Genomic_DNA"/>
</dbReference>
<evidence type="ECO:0000259" key="6">
    <source>
        <dbReference type="Pfam" id="PF02782"/>
    </source>
</evidence>
<organism evidence="7 8">
    <name type="scientific">Polyangium spumosum</name>
    <dbReference type="NCBI Taxonomy" id="889282"/>
    <lineage>
        <taxon>Bacteria</taxon>
        <taxon>Pseudomonadati</taxon>
        <taxon>Myxococcota</taxon>
        <taxon>Polyangia</taxon>
        <taxon>Polyangiales</taxon>
        <taxon>Polyangiaceae</taxon>
        <taxon>Polyangium</taxon>
    </lineage>
</organism>
<proteinExistence type="inferred from homology"/>
<dbReference type="GO" id="GO:0016301">
    <property type="term" value="F:kinase activity"/>
    <property type="evidence" value="ECO:0007669"/>
    <property type="project" value="UniProtKB-KW"/>
</dbReference>
<dbReference type="Pfam" id="PF02782">
    <property type="entry name" value="FGGY_C"/>
    <property type="match status" value="1"/>
</dbReference>
<evidence type="ECO:0000259" key="5">
    <source>
        <dbReference type="Pfam" id="PF00370"/>
    </source>
</evidence>
<dbReference type="CDD" id="cd07770">
    <property type="entry name" value="ASKHA_NBD_FGGY_GntK"/>
    <property type="match status" value="1"/>
</dbReference>
<sequence>MRRGRARRAAGGAGAGECGVRVDGQADSRDPALAGALGVDRPRLGLPGSASLWQGARVTHVLVVDVGSSSVRAAICDGSAQIVAETAEAYSFTVAADGTSEVDARRLQGMVERCVDRILTNAAPIEAVALATFVGNLLGVDGENQPVTPVYTYADTRPAPEAALLAAEGGIASLYQATGCPLHTAYHPARLRWYARARGAAPAIWLDFATYLYRAWFGREVPCSHSVASWSGLFDRASRSWSAEWLARLGLGPERLPALADFREAEVGLASAHGERWPALRDVPFFLAIGDGAAAHIGGGAISPRSTSLTVGTTAALRQLRMAEVPPGEVPEGLWAYRLDERRELVGGATSEGGNVHAWARAHLKLDAEPLAFREPFAHGLTVLPMFAGERSPGYRADATATLHGLRLSTTAFDIVQALFESVALRISQVHDALGGSDALHAGGGALHASPDWAQMFADAMQTPVYLMGEEATLRGAAMLLLEALGKGALDVFAPRVSRIFEPRAEVAEVVRAAKERQIELYRRLYS</sequence>
<accession>A0A6N7PEP0</accession>
<dbReference type="InterPro" id="IPR043129">
    <property type="entry name" value="ATPase_NBD"/>
</dbReference>
<evidence type="ECO:0000256" key="2">
    <source>
        <dbReference type="ARBA" id="ARBA00022679"/>
    </source>
</evidence>
<dbReference type="Proteomes" id="UP000440224">
    <property type="component" value="Unassembled WGS sequence"/>
</dbReference>
<protein>
    <submittedName>
        <fullName evidence="7">Carbohydrate kinase</fullName>
    </submittedName>
</protein>
<evidence type="ECO:0000313" key="8">
    <source>
        <dbReference type="Proteomes" id="UP000440224"/>
    </source>
</evidence>
<evidence type="ECO:0000256" key="3">
    <source>
        <dbReference type="ARBA" id="ARBA00022777"/>
    </source>
</evidence>
<dbReference type="PANTHER" id="PTHR43095:SF2">
    <property type="entry name" value="GLUCONOKINASE"/>
    <property type="match status" value="1"/>
</dbReference>
<dbReference type="PROSITE" id="PS00445">
    <property type="entry name" value="FGGY_KINASES_2"/>
    <property type="match status" value="1"/>
</dbReference>
<dbReference type="AlphaFoldDB" id="A0A6N7PEP0"/>
<reference evidence="7 8" key="1">
    <citation type="submission" date="2019-10" db="EMBL/GenBank/DDBJ databases">
        <title>A soil myxobacterium in the family Polyangiaceae.</title>
        <authorList>
            <person name="Li Y."/>
            <person name="Wang J."/>
        </authorList>
    </citation>
    <scope>NUCLEOTIDE SEQUENCE [LARGE SCALE GENOMIC DNA]</scope>
    <source>
        <strain evidence="7 8">DSM 14734</strain>
    </source>
</reference>
<dbReference type="InterPro" id="IPR000577">
    <property type="entry name" value="Carb_kinase_FGGY"/>
</dbReference>
<keyword evidence="2 4" id="KW-0808">Transferase</keyword>
<feature type="domain" description="Carbohydrate kinase FGGY N-terminal" evidence="5">
    <location>
        <begin position="61"/>
        <end position="298"/>
    </location>
</feature>
<dbReference type="PANTHER" id="PTHR43095">
    <property type="entry name" value="SUGAR KINASE"/>
    <property type="match status" value="1"/>
</dbReference>
<dbReference type="GO" id="GO:0005975">
    <property type="term" value="P:carbohydrate metabolic process"/>
    <property type="evidence" value="ECO:0007669"/>
    <property type="project" value="InterPro"/>
</dbReference>
<name>A0A6N7PEP0_9BACT</name>
<evidence type="ECO:0000256" key="1">
    <source>
        <dbReference type="ARBA" id="ARBA00009156"/>
    </source>
</evidence>
<dbReference type="InterPro" id="IPR018483">
    <property type="entry name" value="Carb_kinase_FGGY_CS"/>
</dbReference>
<dbReference type="InterPro" id="IPR018485">
    <property type="entry name" value="FGGY_C"/>
</dbReference>
<keyword evidence="8" id="KW-1185">Reference proteome</keyword>
<feature type="domain" description="Carbohydrate kinase FGGY C-terminal" evidence="6">
    <location>
        <begin position="346"/>
        <end position="481"/>
    </location>
</feature>